<feature type="chain" id="PRO_5046433103" description="Lipoprotein" evidence="1">
    <location>
        <begin position="24"/>
        <end position="266"/>
    </location>
</feature>
<keyword evidence="1" id="KW-0732">Signal</keyword>
<dbReference type="InterPro" id="IPR046720">
    <property type="entry name" value="DUF6612"/>
</dbReference>
<dbReference type="EMBL" id="JAUBDI010000001">
    <property type="protein sequence ID" value="MDW0111566.1"/>
    <property type="molecule type" value="Genomic_DNA"/>
</dbReference>
<gene>
    <name evidence="2" type="ORF">QT711_00115</name>
</gene>
<evidence type="ECO:0000313" key="2">
    <source>
        <dbReference type="EMBL" id="MDW0111566.1"/>
    </source>
</evidence>
<accession>A0ABU4G3R9</accession>
<organism evidence="2 3">
    <name type="scientific">Sporosarcina saromensis</name>
    <dbReference type="NCBI Taxonomy" id="359365"/>
    <lineage>
        <taxon>Bacteria</taxon>
        <taxon>Bacillati</taxon>
        <taxon>Bacillota</taxon>
        <taxon>Bacilli</taxon>
        <taxon>Bacillales</taxon>
        <taxon>Caryophanaceae</taxon>
        <taxon>Sporosarcina</taxon>
    </lineage>
</organism>
<name>A0ABU4G3R9_9BACL</name>
<comment type="caution">
    <text evidence="2">The sequence shown here is derived from an EMBL/GenBank/DDBJ whole genome shotgun (WGS) entry which is preliminary data.</text>
</comment>
<feature type="signal peptide" evidence="1">
    <location>
        <begin position="1"/>
        <end position="23"/>
    </location>
</feature>
<proteinExistence type="predicted"/>
<keyword evidence="3" id="KW-1185">Reference proteome</keyword>
<evidence type="ECO:0008006" key="4">
    <source>
        <dbReference type="Google" id="ProtNLM"/>
    </source>
</evidence>
<dbReference type="RefSeq" id="WP_317941460.1">
    <property type="nucleotide sequence ID" value="NZ_JAUBDI010000001.1"/>
</dbReference>
<protein>
    <recommendedName>
        <fullName evidence="4">Lipoprotein</fullName>
    </recommendedName>
</protein>
<dbReference type="Pfam" id="PF20316">
    <property type="entry name" value="DUF6612"/>
    <property type="match status" value="1"/>
</dbReference>
<reference evidence="2 3" key="1">
    <citation type="submission" date="2023-06" db="EMBL/GenBank/DDBJ databases">
        <title>Sporosarcina sp. nov., isolated from Korean traditional fermented seafood 'Jeotgal'.</title>
        <authorList>
            <person name="Yang A.I."/>
            <person name="Shin N.-R."/>
        </authorList>
    </citation>
    <scope>NUCLEOTIDE SEQUENCE [LARGE SCALE GENOMIC DNA]</scope>
    <source>
        <strain evidence="2 3">KCTC13119</strain>
    </source>
</reference>
<evidence type="ECO:0000313" key="3">
    <source>
        <dbReference type="Proteomes" id="UP001282284"/>
    </source>
</evidence>
<dbReference type="PROSITE" id="PS51257">
    <property type="entry name" value="PROKAR_LIPOPROTEIN"/>
    <property type="match status" value="1"/>
</dbReference>
<sequence length="266" mass="30169">MKKILSAFVVSSLVLLVTACNNAEEPQKKLTAGDLLDKSEQAMNSSLTSVSAHVVYDEYNGTVFDGDPEKTEKSGVNFDMNMDAFLDPMKVHRQVTVQPRGGEVWNMDIYDVGEQTVVADSREQGLRESETDPLKEAFGTLVSTTNPLVDLAKFKTFNDDFKLEEIGYDYVLKLSLDRDEFPRFKEIFPEVGPSEEGFLLIDRMEITIKINKKTSYVTGFNMYADMKIYSKGNSFKTRQKLNATYSYFNDIEDFTVPKEVTELVSR</sequence>
<evidence type="ECO:0000256" key="1">
    <source>
        <dbReference type="SAM" id="SignalP"/>
    </source>
</evidence>
<dbReference type="Proteomes" id="UP001282284">
    <property type="component" value="Unassembled WGS sequence"/>
</dbReference>